<organism evidence="1 2">
    <name type="scientific">Durusdinium trenchii</name>
    <dbReference type="NCBI Taxonomy" id="1381693"/>
    <lineage>
        <taxon>Eukaryota</taxon>
        <taxon>Sar</taxon>
        <taxon>Alveolata</taxon>
        <taxon>Dinophyceae</taxon>
        <taxon>Suessiales</taxon>
        <taxon>Symbiodiniaceae</taxon>
        <taxon>Durusdinium</taxon>
    </lineage>
</organism>
<dbReference type="Proteomes" id="UP001642464">
    <property type="component" value="Unassembled WGS sequence"/>
</dbReference>
<dbReference type="EMBL" id="CAXAMM010009002">
    <property type="protein sequence ID" value="CAK9019080.1"/>
    <property type="molecule type" value="Genomic_DNA"/>
</dbReference>
<sequence length="172" mass="18329">MPAATGNPLPSLAELQMHGRHIKEAIDEQPTPIRLASYLGPGGTLALLITALVASSTAACLDHCLRVSDVLEDRCSTLDGRLVQDVVTDVPMTPVVWAPSGRSGDAEALEEADMTGRDTCFCLADVKESQAAATLAMFLGSPAYAQVKVPRPEGLPDFLQTPEKEPRLTFSR</sequence>
<evidence type="ECO:0000313" key="1">
    <source>
        <dbReference type="EMBL" id="CAK9019080.1"/>
    </source>
</evidence>
<keyword evidence="2" id="KW-1185">Reference proteome</keyword>
<accession>A0ABP0JX74</accession>
<comment type="caution">
    <text evidence="1">The sequence shown here is derived from an EMBL/GenBank/DDBJ whole genome shotgun (WGS) entry which is preliminary data.</text>
</comment>
<protein>
    <submittedName>
        <fullName evidence="1">Uncharacterized protein</fullName>
    </submittedName>
</protein>
<evidence type="ECO:0000313" key="2">
    <source>
        <dbReference type="Proteomes" id="UP001642464"/>
    </source>
</evidence>
<proteinExistence type="predicted"/>
<name>A0ABP0JX74_9DINO</name>
<gene>
    <name evidence="1" type="ORF">SCF082_LOCUS14368</name>
</gene>
<reference evidence="1 2" key="1">
    <citation type="submission" date="2024-02" db="EMBL/GenBank/DDBJ databases">
        <authorList>
            <person name="Chen Y."/>
            <person name="Shah S."/>
            <person name="Dougan E. K."/>
            <person name="Thang M."/>
            <person name="Chan C."/>
        </authorList>
    </citation>
    <scope>NUCLEOTIDE SEQUENCE [LARGE SCALE GENOMIC DNA]</scope>
</reference>